<dbReference type="InterPro" id="IPR017930">
    <property type="entry name" value="Myb_dom"/>
</dbReference>
<dbReference type="InParanoid" id="A0A2R5GZR2"/>
<dbReference type="PANTHER" id="PTHR46621">
    <property type="entry name" value="SNRNA-ACTIVATING PROTEIN COMPLEX SUBUNIT 4"/>
    <property type="match status" value="1"/>
</dbReference>
<feature type="domain" description="Myb-like" evidence="8">
    <location>
        <begin position="508"/>
        <end position="560"/>
    </location>
</feature>
<dbReference type="CDD" id="cd00167">
    <property type="entry name" value="SANT"/>
    <property type="match status" value="3"/>
</dbReference>
<feature type="compositionally biased region" description="Basic and acidic residues" evidence="7">
    <location>
        <begin position="262"/>
        <end position="273"/>
    </location>
</feature>
<keyword evidence="3" id="KW-0805">Transcription regulation</keyword>
<evidence type="ECO:0000259" key="8">
    <source>
        <dbReference type="PROSITE" id="PS50090"/>
    </source>
</evidence>
<dbReference type="AlphaFoldDB" id="A0A2R5GZR2"/>
<feature type="domain" description="Myb-like" evidence="8">
    <location>
        <begin position="456"/>
        <end position="507"/>
    </location>
</feature>
<evidence type="ECO:0000313" key="11">
    <source>
        <dbReference type="Proteomes" id="UP000241890"/>
    </source>
</evidence>
<keyword evidence="11" id="KW-1185">Reference proteome</keyword>
<dbReference type="Pfam" id="PF00249">
    <property type="entry name" value="Myb_DNA-binding"/>
    <property type="match status" value="1"/>
</dbReference>
<dbReference type="GO" id="GO:0042795">
    <property type="term" value="P:snRNA transcription by RNA polymerase II"/>
    <property type="evidence" value="ECO:0007669"/>
    <property type="project" value="TreeGrafter"/>
</dbReference>
<reference evidence="10 11" key="1">
    <citation type="submission" date="2017-12" db="EMBL/GenBank/DDBJ databases">
        <title>Sequencing, de novo assembly and annotation of complete genome of a new Thraustochytrid species, strain FCC1311.</title>
        <authorList>
            <person name="Sedici K."/>
            <person name="Godart F."/>
            <person name="Aiese Cigliano R."/>
            <person name="Sanseverino W."/>
            <person name="Barakat M."/>
            <person name="Ortet P."/>
            <person name="Marechal E."/>
            <person name="Cagnac O."/>
            <person name="Amato A."/>
        </authorList>
    </citation>
    <scope>NUCLEOTIDE SEQUENCE [LARGE SCALE GENOMIC DNA]</scope>
</reference>
<dbReference type="Proteomes" id="UP000241890">
    <property type="component" value="Unassembled WGS sequence"/>
</dbReference>
<accession>A0A2R5GZR2</accession>
<feature type="domain" description="HTH myb-type" evidence="9">
    <location>
        <begin position="508"/>
        <end position="564"/>
    </location>
</feature>
<dbReference type="SMART" id="SM00717">
    <property type="entry name" value="SANT"/>
    <property type="match status" value="3"/>
</dbReference>
<dbReference type="Gene3D" id="1.10.10.60">
    <property type="entry name" value="Homeodomain-like"/>
    <property type="match status" value="3"/>
</dbReference>
<dbReference type="GO" id="GO:0019185">
    <property type="term" value="C:snRNA-activating protein complex"/>
    <property type="evidence" value="ECO:0007669"/>
    <property type="project" value="TreeGrafter"/>
</dbReference>
<feature type="region of interest" description="Disordered" evidence="7">
    <location>
        <begin position="41"/>
        <end position="69"/>
    </location>
</feature>
<dbReference type="InterPro" id="IPR051575">
    <property type="entry name" value="Myb-like_DNA-bd"/>
</dbReference>
<protein>
    <submittedName>
        <fullName evidence="10">Transcription factor MYB3R-2</fullName>
    </submittedName>
</protein>
<dbReference type="OrthoDB" id="2143914at2759"/>
<feature type="compositionally biased region" description="Low complexity" evidence="7">
    <location>
        <begin position="405"/>
        <end position="417"/>
    </location>
</feature>
<dbReference type="FunFam" id="1.10.10.60:FF:000016">
    <property type="entry name" value="Transcriptional activator Myb isoform A"/>
    <property type="match status" value="1"/>
</dbReference>
<feature type="domain" description="Myb-like" evidence="8">
    <location>
        <begin position="561"/>
        <end position="611"/>
    </location>
</feature>
<dbReference type="GO" id="GO:0000978">
    <property type="term" value="F:RNA polymerase II cis-regulatory region sequence-specific DNA binding"/>
    <property type="evidence" value="ECO:0007669"/>
    <property type="project" value="TreeGrafter"/>
</dbReference>
<evidence type="ECO:0000256" key="6">
    <source>
        <dbReference type="ARBA" id="ARBA00023242"/>
    </source>
</evidence>
<dbReference type="GO" id="GO:0001006">
    <property type="term" value="F:RNA polymerase III type 3 promoter sequence-specific DNA binding"/>
    <property type="evidence" value="ECO:0007669"/>
    <property type="project" value="TreeGrafter"/>
</dbReference>
<feature type="compositionally biased region" description="Polar residues" evidence="7">
    <location>
        <begin position="377"/>
        <end position="398"/>
    </location>
</feature>
<gene>
    <name evidence="10" type="ORF">FCC1311_104872</name>
</gene>
<dbReference type="PANTHER" id="PTHR46621:SF1">
    <property type="entry name" value="SNRNA-ACTIVATING PROTEIN COMPLEX SUBUNIT 4"/>
    <property type="match status" value="1"/>
</dbReference>
<evidence type="ECO:0000256" key="7">
    <source>
        <dbReference type="SAM" id="MobiDB-lite"/>
    </source>
</evidence>
<dbReference type="PROSITE" id="PS51294">
    <property type="entry name" value="HTH_MYB"/>
    <property type="match status" value="3"/>
</dbReference>
<keyword evidence="4" id="KW-0238">DNA-binding</keyword>
<comment type="caution">
    <text evidence="10">The sequence shown here is derived from an EMBL/GenBank/DDBJ whole genome shotgun (WGS) entry which is preliminary data.</text>
</comment>
<organism evidence="10 11">
    <name type="scientific">Hondaea fermentalgiana</name>
    <dbReference type="NCBI Taxonomy" id="2315210"/>
    <lineage>
        <taxon>Eukaryota</taxon>
        <taxon>Sar</taxon>
        <taxon>Stramenopiles</taxon>
        <taxon>Bigyra</taxon>
        <taxon>Labyrinthulomycetes</taxon>
        <taxon>Thraustochytrida</taxon>
        <taxon>Thraustochytriidae</taxon>
        <taxon>Hondaea</taxon>
    </lineage>
</organism>
<feature type="compositionally biased region" description="Low complexity" evidence="7">
    <location>
        <begin position="245"/>
        <end position="257"/>
    </location>
</feature>
<evidence type="ECO:0000256" key="1">
    <source>
        <dbReference type="ARBA" id="ARBA00004123"/>
    </source>
</evidence>
<feature type="domain" description="HTH myb-type" evidence="9">
    <location>
        <begin position="456"/>
        <end position="507"/>
    </location>
</feature>
<dbReference type="GO" id="GO:0005634">
    <property type="term" value="C:nucleus"/>
    <property type="evidence" value="ECO:0007669"/>
    <property type="project" value="UniProtKB-SubCell"/>
</dbReference>
<dbReference type="Pfam" id="PF13921">
    <property type="entry name" value="Myb_DNA-bind_6"/>
    <property type="match status" value="1"/>
</dbReference>
<evidence type="ECO:0000256" key="4">
    <source>
        <dbReference type="ARBA" id="ARBA00023125"/>
    </source>
</evidence>
<keyword evidence="2" id="KW-0677">Repeat</keyword>
<keyword evidence="6" id="KW-0539">Nucleus</keyword>
<dbReference type="SUPFAM" id="SSF46689">
    <property type="entry name" value="Homeodomain-like"/>
    <property type="match status" value="2"/>
</dbReference>
<dbReference type="FunFam" id="1.10.10.60:FF:000010">
    <property type="entry name" value="Transcriptional activator Myb isoform A"/>
    <property type="match status" value="1"/>
</dbReference>
<dbReference type="InterPro" id="IPR009057">
    <property type="entry name" value="Homeodomain-like_sf"/>
</dbReference>
<feature type="domain" description="HTH myb-type" evidence="9">
    <location>
        <begin position="565"/>
        <end position="615"/>
    </location>
</feature>
<evidence type="ECO:0000313" key="10">
    <source>
        <dbReference type="EMBL" id="GBG34263.1"/>
    </source>
</evidence>
<feature type="region of interest" description="Disordered" evidence="7">
    <location>
        <begin position="245"/>
        <end position="291"/>
    </location>
</feature>
<evidence type="ECO:0000256" key="5">
    <source>
        <dbReference type="ARBA" id="ARBA00023163"/>
    </source>
</evidence>
<dbReference type="GO" id="GO:0042796">
    <property type="term" value="P:snRNA transcription by RNA polymerase III"/>
    <property type="evidence" value="ECO:0007669"/>
    <property type="project" value="TreeGrafter"/>
</dbReference>
<proteinExistence type="predicted"/>
<comment type="subcellular location">
    <subcellularLocation>
        <location evidence="1">Nucleus</location>
    </subcellularLocation>
</comment>
<evidence type="ECO:0000259" key="9">
    <source>
        <dbReference type="PROSITE" id="PS51294"/>
    </source>
</evidence>
<dbReference type="PROSITE" id="PS50090">
    <property type="entry name" value="MYB_LIKE"/>
    <property type="match status" value="3"/>
</dbReference>
<name>A0A2R5GZR2_9STRA</name>
<dbReference type="InterPro" id="IPR001005">
    <property type="entry name" value="SANT/Myb"/>
</dbReference>
<evidence type="ECO:0000256" key="2">
    <source>
        <dbReference type="ARBA" id="ARBA00022737"/>
    </source>
</evidence>
<feature type="region of interest" description="Disordered" evidence="7">
    <location>
        <begin position="324"/>
        <end position="417"/>
    </location>
</feature>
<evidence type="ECO:0000256" key="3">
    <source>
        <dbReference type="ARBA" id="ARBA00023015"/>
    </source>
</evidence>
<dbReference type="EMBL" id="BEYU01000185">
    <property type="protein sequence ID" value="GBG34263.1"/>
    <property type="molecule type" value="Genomic_DNA"/>
</dbReference>
<feature type="compositionally biased region" description="Low complexity" evidence="7">
    <location>
        <begin position="356"/>
        <end position="376"/>
    </location>
</feature>
<sequence>MILETAHALQLAADQKRDMEARMQKEKRMLREQQGIVTRRRALAAAAHSNPIAGGDDVENASNPNNKRSRPAAIKTANAARGQDTAALALFDDLSGMFSPMNANSTYSELFSNGEEAAHLDMHDKHRHHHARNASGGSLPLLGLEDILGAGGLEVSASAYEDDFAPMNYGFEQQQLDQEQQQQQQQLHHHDSHYDLVHSAASESLFAARQRNNNNGARIVVDASENDVDAVAEFGDLFLNGPSPSAAHAHAHANPYSSHHHGYTERTHSHHDIPAGASGMEETYGGLVDDDDDDGFSFMIQDLAQGEPSDTHSASSASTAATAALSAASAPNPTKKRKLHVDPAMPYKTKQARQNSSSSSSTASWSHPAASSSGYSTPNLAQQNKARASSNKNTQNRHMSPLATKQQLQQQQKQHATTVHAPPAVAAAAARLGTNLPYAPAPGSSRDPLAALRYGSSKVAGKRWTAKQDEQLRKAVNKFKSSNWKAIAQCVEGRNHVQCLQRWKKVLQPGLIKGMWAQEEDDKLLELLAQQGKEKSWTKIAEHIPGRTAKQCRERWHLNLDPSINRGPWTKQEDDILMGLHAKIGNKWAEIKRSLPGRTENGVKSRFKSIQRALNKDTRFD</sequence>
<keyword evidence="5" id="KW-0804">Transcription</keyword>